<dbReference type="InterPro" id="IPR018521">
    <property type="entry name" value="TopoIB_AS"/>
</dbReference>
<feature type="domain" description="DNA topoisomerase I DNA binding eukaryotic-type" evidence="3">
    <location>
        <begin position="1"/>
        <end position="96"/>
    </location>
</feature>
<evidence type="ECO:0008006" key="7">
    <source>
        <dbReference type="Google" id="ProtNLM"/>
    </source>
</evidence>
<dbReference type="Pfam" id="PF02919">
    <property type="entry name" value="Topoisom_I_N"/>
    <property type="match status" value="1"/>
</dbReference>
<dbReference type="STRING" id="3469.A0A4Y7JIE5"/>
<proteinExistence type="inferred from homology"/>
<feature type="active site" description="O-(3'-phospho-DNA)-tyrosine intermediate" evidence="1">
    <location>
        <position position="173"/>
    </location>
</feature>
<dbReference type="Gramene" id="RZC59711">
    <property type="protein sequence ID" value="RZC59711"/>
    <property type="gene ID" value="C5167_007011"/>
</dbReference>
<dbReference type="SUPFAM" id="SSF56349">
    <property type="entry name" value="DNA breaking-rejoining enzymes"/>
    <property type="match status" value="1"/>
</dbReference>
<evidence type="ECO:0000259" key="3">
    <source>
        <dbReference type="Pfam" id="PF02919"/>
    </source>
</evidence>
<dbReference type="GO" id="GO:0005694">
    <property type="term" value="C:chromosome"/>
    <property type="evidence" value="ECO:0007669"/>
    <property type="project" value="InterPro"/>
</dbReference>
<dbReference type="InterPro" id="IPR025834">
    <property type="entry name" value="TopoI_C_dom"/>
</dbReference>
<protein>
    <recommendedName>
        <fullName evidence="7">DNA topoisomerase I eukaryotic-type domain-containing protein</fullName>
    </recommendedName>
</protein>
<evidence type="ECO:0000259" key="4">
    <source>
        <dbReference type="Pfam" id="PF14370"/>
    </source>
</evidence>
<dbReference type="InterPro" id="IPR051062">
    <property type="entry name" value="Topoisomerase_IB"/>
</dbReference>
<evidence type="ECO:0000313" key="6">
    <source>
        <dbReference type="Proteomes" id="UP000316621"/>
    </source>
</evidence>
<dbReference type="PROSITE" id="PS52038">
    <property type="entry name" value="TOPO_IB_2"/>
    <property type="match status" value="1"/>
</dbReference>
<name>A0A4Y7JIE5_PAPSO</name>
<dbReference type="GO" id="GO:0006260">
    <property type="term" value="P:DNA replication"/>
    <property type="evidence" value="ECO:0007669"/>
    <property type="project" value="TreeGrafter"/>
</dbReference>
<feature type="compositionally biased region" description="Basic and acidic residues" evidence="2">
    <location>
        <begin position="88"/>
        <end position="98"/>
    </location>
</feature>
<dbReference type="InterPro" id="IPR014727">
    <property type="entry name" value="TopoI_cat_a/b-sub_euk"/>
</dbReference>
<dbReference type="GO" id="GO:0003677">
    <property type="term" value="F:DNA binding"/>
    <property type="evidence" value="ECO:0007669"/>
    <property type="project" value="UniProtKB-UniRule"/>
</dbReference>
<dbReference type="PANTHER" id="PTHR10290">
    <property type="entry name" value="DNA TOPOISOMERASE I"/>
    <property type="match status" value="1"/>
</dbReference>
<dbReference type="EMBL" id="CM010718">
    <property type="protein sequence ID" value="RZC59711.1"/>
    <property type="molecule type" value="Genomic_DNA"/>
</dbReference>
<evidence type="ECO:0000256" key="1">
    <source>
        <dbReference type="PROSITE-ProRule" id="PRU01382"/>
    </source>
</evidence>
<comment type="similarity">
    <text evidence="1">Belongs to the type IB topoisomerase family.</text>
</comment>
<dbReference type="InterPro" id="IPR011010">
    <property type="entry name" value="DNA_brk_join_enz"/>
</dbReference>
<organism evidence="5 6">
    <name type="scientific">Papaver somniferum</name>
    <name type="common">Opium poppy</name>
    <dbReference type="NCBI Taxonomy" id="3469"/>
    <lineage>
        <taxon>Eukaryota</taxon>
        <taxon>Viridiplantae</taxon>
        <taxon>Streptophyta</taxon>
        <taxon>Embryophyta</taxon>
        <taxon>Tracheophyta</taxon>
        <taxon>Spermatophyta</taxon>
        <taxon>Magnoliopsida</taxon>
        <taxon>Ranunculales</taxon>
        <taxon>Papaveraceae</taxon>
        <taxon>Papaveroideae</taxon>
        <taxon>Papaver</taxon>
    </lineage>
</organism>
<dbReference type="SUPFAM" id="SSF56741">
    <property type="entry name" value="Eukaryotic DNA topoisomerase I, N-terminal DNA-binding fragment"/>
    <property type="match status" value="1"/>
</dbReference>
<keyword evidence="1" id="KW-0238">DNA-binding</keyword>
<dbReference type="Gene3D" id="1.10.132.10">
    <property type="match status" value="1"/>
</dbReference>
<gene>
    <name evidence="5" type="ORF">C5167_007011</name>
</gene>
<dbReference type="InterPro" id="IPR008336">
    <property type="entry name" value="TopoI_DNA-bd_euk"/>
</dbReference>
<dbReference type="InterPro" id="IPR036202">
    <property type="entry name" value="TopoI_DNA-bd_euk_N_sf"/>
</dbReference>
<feature type="domain" description="Topoisomerase I C-terminal" evidence="4">
    <location>
        <begin position="146"/>
        <end position="211"/>
    </location>
</feature>
<dbReference type="Proteomes" id="UP000316621">
    <property type="component" value="Chromosome 4"/>
</dbReference>
<dbReference type="GO" id="GO:0003917">
    <property type="term" value="F:DNA topoisomerase type I (single strand cut, ATP-independent) activity"/>
    <property type="evidence" value="ECO:0007669"/>
    <property type="project" value="UniProtKB-UniRule"/>
</dbReference>
<reference evidence="5 6" key="1">
    <citation type="journal article" date="2018" name="Science">
        <title>The opium poppy genome and morphinan production.</title>
        <authorList>
            <person name="Guo L."/>
            <person name="Winzer T."/>
            <person name="Yang X."/>
            <person name="Li Y."/>
            <person name="Ning Z."/>
            <person name="He Z."/>
            <person name="Teodor R."/>
            <person name="Lu Y."/>
            <person name="Bowser T.A."/>
            <person name="Graham I.A."/>
            <person name="Ye K."/>
        </authorList>
    </citation>
    <scope>NUCLEOTIDE SEQUENCE [LARGE SCALE GENOMIC DNA]</scope>
    <source>
        <strain evidence="6">cv. HN1</strain>
        <tissue evidence="5">Leaves</tissue>
    </source>
</reference>
<sequence length="213" mass="24990">MLYNGKQVELTPEQEEVATMFAVMKDTEFAAKPKFIENFMKDWRVILGKEHLIKKFHPCDFTPIYDWHQNEKDKKKQLSAQERKALKEEKLKQEERVEPPGLETNLHGVRKGKAPLQLDADDGKPKKKFTPEMYDRLQKKINLTLDKIEKTQRDMDLKKELKTTALGTSKTNYLDPRISVAWCKRHEVPIEKIFNKSLLAKFAWTMDVDPDSD</sequence>
<keyword evidence="1" id="KW-0413">Isomerase</keyword>
<dbReference type="GO" id="GO:0006265">
    <property type="term" value="P:DNA topological change"/>
    <property type="evidence" value="ECO:0007669"/>
    <property type="project" value="UniProtKB-UniRule"/>
</dbReference>
<dbReference type="GO" id="GO:0005730">
    <property type="term" value="C:nucleolus"/>
    <property type="evidence" value="ECO:0007669"/>
    <property type="project" value="TreeGrafter"/>
</dbReference>
<keyword evidence="6" id="KW-1185">Reference proteome</keyword>
<dbReference type="AlphaFoldDB" id="A0A4Y7JIE5"/>
<accession>A0A4Y7JIE5</accession>
<dbReference type="PANTHER" id="PTHR10290:SF23">
    <property type="entry name" value="DNA TOPOISOMERASE 1 BETA"/>
    <property type="match status" value="1"/>
</dbReference>
<dbReference type="Pfam" id="PF14370">
    <property type="entry name" value="Topo_C_assoc"/>
    <property type="match status" value="1"/>
</dbReference>
<comment type="catalytic activity">
    <reaction evidence="1">
        <text>ATP-independent breakage of single-stranded DNA, followed by passage and rejoining.</text>
        <dbReference type="EC" id="5.6.2.1"/>
    </reaction>
</comment>
<feature type="region of interest" description="Disordered" evidence="2">
    <location>
        <begin position="88"/>
        <end position="107"/>
    </location>
</feature>
<dbReference type="GO" id="GO:0007059">
    <property type="term" value="P:chromosome segregation"/>
    <property type="evidence" value="ECO:0007669"/>
    <property type="project" value="TreeGrafter"/>
</dbReference>
<dbReference type="PROSITE" id="PS00176">
    <property type="entry name" value="TOPO_IB_1"/>
    <property type="match status" value="1"/>
</dbReference>
<keyword evidence="1" id="KW-0799">Topoisomerase</keyword>
<evidence type="ECO:0000313" key="5">
    <source>
        <dbReference type="EMBL" id="RZC59711.1"/>
    </source>
</evidence>
<evidence type="ECO:0000256" key="2">
    <source>
        <dbReference type="SAM" id="MobiDB-lite"/>
    </source>
</evidence>